<dbReference type="Pfam" id="PF00587">
    <property type="entry name" value="tRNA-synt_2b"/>
    <property type="match status" value="1"/>
</dbReference>
<name>A0A2K9NPM4_BACTC</name>
<evidence type="ECO:0000256" key="11">
    <source>
        <dbReference type="ARBA" id="ARBA00049515"/>
    </source>
</evidence>
<keyword evidence="9" id="KW-0648">Protein biosynthesis</keyword>
<keyword evidence="14" id="KW-1185">Reference proteome</keyword>
<protein>
    <recommendedName>
        <fullName evidence="2 12">Threonine--tRNA ligase</fullName>
        <ecNumber evidence="2 12">6.1.1.3</ecNumber>
    </recommendedName>
</protein>
<comment type="similarity">
    <text evidence="1">Belongs to the class-II aminoacyl-tRNA synthetase family.</text>
</comment>
<dbReference type="InterPro" id="IPR002320">
    <property type="entry name" value="Thr-tRNA-ligase_IIa"/>
</dbReference>
<dbReference type="InterPro" id="IPR002314">
    <property type="entry name" value="aa-tRNA-synt_IIb"/>
</dbReference>
<evidence type="ECO:0000313" key="13">
    <source>
        <dbReference type="EMBL" id="AUN97459.1"/>
    </source>
</evidence>
<dbReference type="PRINTS" id="PR01047">
    <property type="entry name" value="TRNASYNTHTHR"/>
</dbReference>
<dbReference type="KEGG" id="bsto:C0V70_04910"/>
<dbReference type="EMBL" id="CP025704">
    <property type="protein sequence ID" value="AUN97459.1"/>
    <property type="molecule type" value="Genomic_DNA"/>
</dbReference>
<dbReference type="PROSITE" id="PS50862">
    <property type="entry name" value="AA_TRNA_LIGASE_II"/>
    <property type="match status" value="1"/>
</dbReference>
<evidence type="ECO:0000256" key="2">
    <source>
        <dbReference type="ARBA" id="ARBA00013163"/>
    </source>
</evidence>
<dbReference type="InterPro" id="IPR036621">
    <property type="entry name" value="Anticodon-bd_dom_sf"/>
</dbReference>
<dbReference type="Pfam" id="PF03129">
    <property type="entry name" value="HGTP_anticodon"/>
    <property type="match status" value="1"/>
</dbReference>
<dbReference type="GO" id="GO:0005524">
    <property type="term" value="F:ATP binding"/>
    <property type="evidence" value="ECO:0007669"/>
    <property type="project" value="UniProtKB-KW"/>
</dbReference>
<evidence type="ECO:0000256" key="4">
    <source>
        <dbReference type="ARBA" id="ARBA00022598"/>
    </source>
</evidence>
<dbReference type="GO" id="GO:0046872">
    <property type="term" value="F:metal ion binding"/>
    <property type="evidence" value="ECO:0007669"/>
    <property type="project" value="UniProtKB-KW"/>
</dbReference>
<dbReference type="GO" id="GO:0006435">
    <property type="term" value="P:threonyl-tRNA aminoacylation"/>
    <property type="evidence" value="ECO:0007669"/>
    <property type="project" value="UniProtKB-UniRule"/>
</dbReference>
<dbReference type="PANTHER" id="PTHR11451:SF56">
    <property type="entry name" value="THREONINE--TRNA LIGASE 1"/>
    <property type="match status" value="1"/>
</dbReference>
<dbReference type="SUPFAM" id="SSF52954">
    <property type="entry name" value="Class II aaRS ABD-related"/>
    <property type="match status" value="1"/>
</dbReference>
<evidence type="ECO:0000256" key="9">
    <source>
        <dbReference type="ARBA" id="ARBA00022917"/>
    </source>
</evidence>
<dbReference type="Gene3D" id="3.40.50.800">
    <property type="entry name" value="Anticodon-binding domain"/>
    <property type="match status" value="1"/>
</dbReference>
<evidence type="ECO:0000256" key="1">
    <source>
        <dbReference type="ARBA" id="ARBA00008226"/>
    </source>
</evidence>
<evidence type="ECO:0000256" key="8">
    <source>
        <dbReference type="ARBA" id="ARBA00022840"/>
    </source>
</evidence>
<comment type="catalytic activity">
    <reaction evidence="11">
        <text>tRNA(Thr) + L-threonine + ATP = L-threonyl-tRNA(Thr) + AMP + diphosphate + H(+)</text>
        <dbReference type="Rhea" id="RHEA:24624"/>
        <dbReference type="Rhea" id="RHEA-COMP:9670"/>
        <dbReference type="Rhea" id="RHEA-COMP:9704"/>
        <dbReference type="ChEBI" id="CHEBI:15378"/>
        <dbReference type="ChEBI" id="CHEBI:30616"/>
        <dbReference type="ChEBI" id="CHEBI:33019"/>
        <dbReference type="ChEBI" id="CHEBI:57926"/>
        <dbReference type="ChEBI" id="CHEBI:78442"/>
        <dbReference type="ChEBI" id="CHEBI:78534"/>
        <dbReference type="ChEBI" id="CHEBI:456215"/>
        <dbReference type="EC" id="6.1.1.3"/>
    </reaction>
</comment>
<keyword evidence="8" id="KW-0067">ATP-binding</keyword>
<dbReference type="SUPFAM" id="SSF55681">
    <property type="entry name" value="Class II aaRS and biotin synthetases"/>
    <property type="match status" value="1"/>
</dbReference>
<keyword evidence="3" id="KW-0963">Cytoplasm</keyword>
<evidence type="ECO:0000256" key="5">
    <source>
        <dbReference type="ARBA" id="ARBA00022723"/>
    </source>
</evidence>
<proteinExistence type="inferred from homology"/>
<dbReference type="GO" id="GO:0005737">
    <property type="term" value="C:cytoplasm"/>
    <property type="evidence" value="ECO:0007669"/>
    <property type="project" value="UniProtKB-UniRule"/>
</dbReference>
<dbReference type="Proteomes" id="UP000235584">
    <property type="component" value="Chromosome"/>
</dbReference>
<evidence type="ECO:0000256" key="12">
    <source>
        <dbReference type="NCBIfam" id="TIGR00418"/>
    </source>
</evidence>
<gene>
    <name evidence="13" type="primary">thrS</name>
    <name evidence="13" type="ORF">C0V70_04910</name>
</gene>
<dbReference type="CDD" id="cd00771">
    <property type="entry name" value="ThrRS_core"/>
    <property type="match status" value="1"/>
</dbReference>
<keyword evidence="6" id="KW-0547">Nucleotide-binding</keyword>
<dbReference type="RefSeq" id="WP_102242754.1">
    <property type="nucleotide sequence ID" value="NZ_CP025704.1"/>
</dbReference>
<dbReference type="InterPro" id="IPR033728">
    <property type="entry name" value="ThrRS_core"/>
</dbReference>
<evidence type="ECO:0000256" key="6">
    <source>
        <dbReference type="ARBA" id="ARBA00022741"/>
    </source>
</evidence>
<dbReference type="PANTHER" id="PTHR11451">
    <property type="entry name" value="THREONINE-TRNA LIGASE"/>
    <property type="match status" value="1"/>
</dbReference>
<dbReference type="AlphaFoldDB" id="A0A2K9NPM4"/>
<evidence type="ECO:0000256" key="7">
    <source>
        <dbReference type="ARBA" id="ARBA00022833"/>
    </source>
</evidence>
<sequence length="399" mass="46438">MSYLFDHRKLAVEMELYFFEEAVGAGLPMWLPNGCIIKEELEKFIKRKEFLAGYERVSSPHMAKAELYEKSGHLRFYKEDMFPAIKMENLEYYLRPMNCPHHHKMFSCKPRSYRELPLRLAEYGQVYRHEASGSLRGISRVRGLCQNDAHIYVSAEHSKDEIIRVLRLHEECYKELGLEGYRYRLSKHDPNSKDFLGEREVWVQAEDILRSALLELKLDYFEAIGEAAFYGPKIDVQMKFFSDEGIREESMGSVQLDFISAQKERFDLEYIDKEGKMKRPWIIHRAPLGSHERFIAMLLEYFDGRLPRFLSPIELFIFPLSEEAALKANDIASELMEKGVRVKIDHRLGSSLSKRIVLASKLRPFSSMVIGEKELSGAPLRVEARDGKVISLMEFSSLI</sequence>
<evidence type="ECO:0000256" key="3">
    <source>
        <dbReference type="ARBA" id="ARBA00022490"/>
    </source>
</evidence>
<organism evidence="13 14">
    <name type="scientific">Bacteriovorax stolpii</name>
    <name type="common">Bdellovibrio stolpii</name>
    <dbReference type="NCBI Taxonomy" id="960"/>
    <lineage>
        <taxon>Bacteria</taxon>
        <taxon>Pseudomonadati</taxon>
        <taxon>Bdellovibrionota</taxon>
        <taxon>Bacteriovoracia</taxon>
        <taxon>Bacteriovoracales</taxon>
        <taxon>Bacteriovoracaceae</taxon>
        <taxon>Bacteriovorax</taxon>
    </lineage>
</organism>
<keyword evidence="7" id="KW-0862">Zinc</keyword>
<dbReference type="NCBIfam" id="TIGR00418">
    <property type="entry name" value="thrS"/>
    <property type="match status" value="1"/>
</dbReference>
<evidence type="ECO:0000256" key="10">
    <source>
        <dbReference type="ARBA" id="ARBA00023146"/>
    </source>
</evidence>
<dbReference type="EC" id="6.1.1.3" evidence="2 12"/>
<dbReference type="GO" id="GO:0004829">
    <property type="term" value="F:threonine-tRNA ligase activity"/>
    <property type="evidence" value="ECO:0007669"/>
    <property type="project" value="UniProtKB-UniRule"/>
</dbReference>
<dbReference type="InterPro" id="IPR006195">
    <property type="entry name" value="aa-tRNA-synth_II"/>
</dbReference>
<dbReference type="InterPro" id="IPR045864">
    <property type="entry name" value="aa-tRNA-synth_II/BPL/LPL"/>
</dbReference>
<dbReference type="InterPro" id="IPR004154">
    <property type="entry name" value="Anticodon-bd"/>
</dbReference>
<accession>A0A2K9NPM4</accession>
<dbReference type="Gene3D" id="3.30.930.10">
    <property type="entry name" value="Bira Bifunctional Protein, Domain 2"/>
    <property type="match status" value="1"/>
</dbReference>
<keyword evidence="5" id="KW-0479">Metal-binding</keyword>
<evidence type="ECO:0000313" key="14">
    <source>
        <dbReference type="Proteomes" id="UP000235584"/>
    </source>
</evidence>
<keyword evidence="4 13" id="KW-0436">Ligase</keyword>
<keyword evidence="10" id="KW-0030">Aminoacyl-tRNA synthetase</keyword>
<reference evidence="13 14" key="1">
    <citation type="submission" date="2018-01" db="EMBL/GenBank/DDBJ databases">
        <title>Complete genome sequence of Bacteriovorax stolpii DSM12778.</title>
        <authorList>
            <person name="Tang B."/>
            <person name="Chang J."/>
        </authorList>
    </citation>
    <scope>NUCLEOTIDE SEQUENCE [LARGE SCALE GENOMIC DNA]</scope>
    <source>
        <strain evidence="13 14">DSM 12778</strain>
    </source>
</reference>
<dbReference type="FunFam" id="3.30.930.10:FF:000002">
    <property type="entry name" value="Threonine--tRNA ligase"/>
    <property type="match status" value="1"/>
</dbReference>